<sequence>MEAPLPISASEYPPFYAHPHAHRLLHDPAYYPIRTWSRLPKPSTGEDGFFSGTVATPNTISHVLTLRRRNLLSRHEIVSSSPPSWPPPTADPLTSSPSMDPPDIVILWHLVPPGISGHPSTAHGGIVAACIDETMSLAVALYLPQRDLDDDVDGLSVEGFRAPRPGLYTSQLDIRYKQPNLVPGVMIIRAKVVGHVGRKFWTRAHVLQTDQQNPDQLNVTTDAMGFWLQTGASL</sequence>
<dbReference type="Gene3D" id="3.10.129.10">
    <property type="entry name" value="Hotdog Thioesterase"/>
    <property type="match status" value="1"/>
</dbReference>
<comment type="caution">
    <text evidence="2">The sequence shown here is derived from an EMBL/GenBank/DDBJ whole genome shotgun (WGS) entry which is preliminary data.</text>
</comment>
<dbReference type="AlphaFoldDB" id="A0AAD4CB42"/>
<evidence type="ECO:0000313" key="2">
    <source>
        <dbReference type="EMBL" id="KAF9883186.1"/>
    </source>
</evidence>
<keyword evidence="3" id="KW-1185">Reference proteome</keyword>
<dbReference type="PANTHER" id="PTHR47260">
    <property type="entry name" value="UPF0644 PROTEIN PB2B4.06"/>
    <property type="match status" value="1"/>
</dbReference>
<dbReference type="EMBL" id="VCAU01000178">
    <property type="protein sequence ID" value="KAF9883186.1"/>
    <property type="molecule type" value="Genomic_DNA"/>
</dbReference>
<evidence type="ECO:0008006" key="4">
    <source>
        <dbReference type="Google" id="ProtNLM"/>
    </source>
</evidence>
<reference evidence="2" key="2">
    <citation type="submission" date="2020-02" db="EMBL/GenBank/DDBJ databases">
        <authorList>
            <person name="Gilchrist C.L.M."/>
            <person name="Chooi Y.-H."/>
        </authorList>
    </citation>
    <scope>NUCLEOTIDE SEQUENCE</scope>
    <source>
        <strain evidence="2">MST-FP2251</strain>
    </source>
</reference>
<evidence type="ECO:0000256" key="1">
    <source>
        <dbReference type="SAM" id="MobiDB-lite"/>
    </source>
</evidence>
<evidence type="ECO:0000313" key="3">
    <source>
        <dbReference type="Proteomes" id="UP001194746"/>
    </source>
</evidence>
<gene>
    <name evidence="2" type="ORF">FE257_003873</name>
</gene>
<dbReference type="InterPro" id="IPR029069">
    <property type="entry name" value="HotDog_dom_sf"/>
</dbReference>
<accession>A0AAD4CB42</accession>
<dbReference type="PANTHER" id="PTHR47260:SF3">
    <property type="entry name" value="THIOESTERASE FAMILY PROTEIN (AFU_ORTHOLOGUE AFUA_7G03960)"/>
    <property type="match status" value="1"/>
</dbReference>
<dbReference type="CDD" id="cd03443">
    <property type="entry name" value="PaaI_thioesterase"/>
    <property type="match status" value="1"/>
</dbReference>
<name>A0AAD4CB42_ASPNN</name>
<feature type="region of interest" description="Disordered" evidence="1">
    <location>
        <begin position="77"/>
        <end position="96"/>
    </location>
</feature>
<dbReference type="Proteomes" id="UP001194746">
    <property type="component" value="Unassembled WGS sequence"/>
</dbReference>
<proteinExistence type="predicted"/>
<protein>
    <recommendedName>
        <fullName evidence="4">Thioesterase domain-containing protein</fullName>
    </recommendedName>
</protein>
<dbReference type="SUPFAM" id="SSF54637">
    <property type="entry name" value="Thioesterase/thiol ester dehydrase-isomerase"/>
    <property type="match status" value="1"/>
</dbReference>
<dbReference type="InterPro" id="IPR052061">
    <property type="entry name" value="PTE-AB_protein"/>
</dbReference>
<organism evidence="2 3">
    <name type="scientific">Aspergillus nanangensis</name>
    <dbReference type="NCBI Taxonomy" id="2582783"/>
    <lineage>
        <taxon>Eukaryota</taxon>
        <taxon>Fungi</taxon>
        <taxon>Dikarya</taxon>
        <taxon>Ascomycota</taxon>
        <taxon>Pezizomycotina</taxon>
        <taxon>Eurotiomycetes</taxon>
        <taxon>Eurotiomycetidae</taxon>
        <taxon>Eurotiales</taxon>
        <taxon>Aspergillaceae</taxon>
        <taxon>Aspergillus</taxon>
        <taxon>Aspergillus subgen. Circumdati</taxon>
    </lineage>
</organism>
<reference evidence="2" key="1">
    <citation type="journal article" date="2019" name="Beilstein J. Org. Chem.">
        <title>Nanangenines: drimane sesquiterpenoids as the dominant metabolite cohort of a novel Australian fungus, Aspergillus nanangensis.</title>
        <authorList>
            <person name="Lacey H.J."/>
            <person name="Gilchrist C.L.M."/>
            <person name="Crombie A."/>
            <person name="Kalaitzis J.A."/>
            <person name="Vuong D."/>
            <person name="Rutledge P.J."/>
            <person name="Turner P."/>
            <person name="Pitt J.I."/>
            <person name="Lacey E."/>
            <person name="Chooi Y.H."/>
            <person name="Piggott A.M."/>
        </authorList>
    </citation>
    <scope>NUCLEOTIDE SEQUENCE</scope>
    <source>
        <strain evidence="2">MST-FP2251</strain>
    </source>
</reference>